<dbReference type="Proteomes" id="UP001318760">
    <property type="component" value="Unassembled WGS sequence"/>
</dbReference>
<dbReference type="RefSeq" id="WP_336615853.1">
    <property type="nucleotide sequence ID" value="NZ_JADBHS010000002.1"/>
</dbReference>
<accession>A0ABD4JGA0</accession>
<evidence type="ECO:0008006" key="3">
    <source>
        <dbReference type="Google" id="ProtNLM"/>
    </source>
</evidence>
<evidence type="ECO:0000313" key="2">
    <source>
        <dbReference type="Proteomes" id="UP001318760"/>
    </source>
</evidence>
<dbReference type="EMBL" id="JADBHS010000002">
    <property type="protein sequence ID" value="MBE2985802.1"/>
    <property type="molecule type" value="Genomic_DNA"/>
</dbReference>
<gene>
    <name evidence="1" type="ORF">CCAL12919_01450</name>
</gene>
<protein>
    <recommendedName>
        <fullName evidence="3">Lipoprotein</fullName>
    </recommendedName>
</protein>
<reference evidence="1 2" key="1">
    <citation type="submission" date="2020-10" db="EMBL/GenBank/DDBJ databases">
        <title>Campylobacter californiensis sp. nov. isolated from cattle and feral swine in California.</title>
        <authorList>
            <person name="Miller W.G."/>
        </authorList>
    </citation>
    <scope>NUCLEOTIDE SEQUENCE [LARGE SCALE GENOMIC DNA]</scope>
    <source>
        <strain evidence="1 2">RM12919</strain>
    </source>
</reference>
<proteinExistence type="predicted"/>
<organism evidence="1 2">
    <name type="scientific">Campylobacter californiensis</name>
    <dbReference type="NCBI Taxonomy" id="1032243"/>
    <lineage>
        <taxon>Bacteria</taxon>
        <taxon>Pseudomonadati</taxon>
        <taxon>Campylobacterota</taxon>
        <taxon>Epsilonproteobacteria</taxon>
        <taxon>Campylobacterales</taxon>
        <taxon>Campylobacteraceae</taxon>
        <taxon>Campylobacter</taxon>
    </lineage>
</organism>
<sequence>MVILGILIGCASLGILPTNENKGGILAQIPILTGIEDNSRKLLQIVNDKSEKFISNKDDFIKFKDSEYYKSLSKNNKAKFEKNLNTLYISKKPVEISKNTATFQNFTNGMMNNAGEAIKNGLQQTGSWNIREDAIELTVNYNPSYGFLGDLFEATVDKFGGTTGMAKQTGNFYSDVIGARGDAGSNFANHSQANALTNSGIKWKIDNGGFDVNNGEHTIVSFGSPVGRSEMEKTINLANSNTGNN</sequence>
<name>A0ABD4JGA0_9BACT</name>
<dbReference type="AlphaFoldDB" id="A0ABD4JGA0"/>
<evidence type="ECO:0000313" key="1">
    <source>
        <dbReference type="EMBL" id="MBE2985802.1"/>
    </source>
</evidence>
<comment type="caution">
    <text evidence="1">The sequence shown here is derived from an EMBL/GenBank/DDBJ whole genome shotgun (WGS) entry which is preliminary data.</text>
</comment>